<organism evidence="6 7">
    <name type="scientific">Candidatus Nitrosotenuis uzonensis</name>
    <dbReference type="NCBI Taxonomy" id="1407055"/>
    <lineage>
        <taxon>Archaea</taxon>
        <taxon>Nitrososphaerota</taxon>
        <taxon>Candidatus Nitrosotenuis</taxon>
    </lineage>
</organism>
<evidence type="ECO:0000313" key="6">
    <source>
        <dbReference type="EMBL" id="CAE6502233.1"/>
    </source>
</evidence>
<evidence type="ECO:0000256" key="1">
    <source>
        <dbReference type="ARBA" id="ARBA00022670"/>
    </source>
</evidence>
<gene>
    <name evidence="6" type="ORF">NUZ5A_51255</name>
</gene>
<dbReference type="EMBL" id="CAJNAQ010000005">
    <property type="protein sequence ID" value="CAE6502233.1"/>
    <property type="molecule type" value="Genomic_DNA"/>
</dbReference>
<evidence type="ECO:0000256" key="4">
    <source>
        <dbReference type="ARBA" id="ARBA00022833"/>
    </source>
</evidence>
<dbReference type="Pfam" id="PF00413">
    <property type="entry name" value="Peptidase_M10"/>
    <property type="match status" value="1"/>
</dbReference>
<proteinExistence type="predicted"/>
<dbReference type="Proteomes" id="UP000655759">
    <property type="component" value="Unassembled WGS sequence"/>
</dbReference>
<keyword evidence="4" id="KW-0862">Zinc</keyword>
<dbReference type="GO" id="GO:0006508">
    <property type="term" value="P:proteolysis"/>
    <property type="evidence" value="ECO:0007669"/>
    <property type="project" value="UniProtKB-KW"/>
</dbReference>
<reference evidence="6" key="1">
    <citation type="submission" date="2021-02" db="EMBL/GenBank/DDBJ databases">
        <authorList>
            <person name="Han P."/>
        </authorList>
    </citation>
    <scope>NUCLEOTIDE SEQUENCE</scope>
    <source>
        <strain evidence="6">Candidatus Nitrosotenuis uzonensis 5A</strain>
    </source>
</reference>
<evidence type="ECO:0000256" key="3">
    <source>
        <dbReference type="ARBA" id="ARBA00022801"/>
    </source>
</evidence>
<dbReference type="GO" id="GO:0008270">
    <property type="term" value="F:zinc ion binding"/>
    <property type="evidence" value="ECO:0007669"/>
    <property type="project" value="InterPro"/>
</dbReference>
<dbReference type="SUPFAM" id="SSF55486">
    <property type="entry name" value="Metalloproteases ('zincins'), catalytic domain"/>
    <property type="match status" value="1"/>
</dbReference>
<accession>A0A812F9T2</accession>
<feature type="domain" description="Peptidase M10 metallopeptidase" evidence="5">
    <location>
        <begin position="132"/>
        <end position="201"/>
    </location>
</feature>
<dbReference type="InterPro" id="IPR024079">
    <property type="entry name" value="MetalloPept_cat_dom_sf"/>
</dbReference>
<dbReference type="AlphaFoldDB" id="A0A812F9T2"/>
<protein>
    <recommendedName>
        <fullName evidence="5">Peptidase M10 metallopeptidase domain-containing protein</fullName>
    </recommendedName>
</protein>
<keyword evidence="3" id="KW-0378">Hydrolase</keyword>
<evidence type="ECO:0000313" key="7">
    <source>
        <dbReference type="Proteomes" id="UP000655759"/>
    </source>
</evidence>
<name>A0A812F9T2_9ARCH</name>
<comment type="caution">
    <text evidence="6">The sequence shown here is derived from an EMBL/GenBank/DDBJ whole genome shotgun (WGS) entry which is preliminary data.</text>
</comment>
<dbReference type="GO" id="GO:0031012">
    <property type="term" value="C:extracellular matrix"/>
    <property type="evidence" value="ECO:0007669"/>
    <property type="project" value="InterPro"/>
</dbReference>
<evidence type="ECO:0000259" key="5">
    <source>
        <dbReference type="Pfam" id="PF00413"/>
    </source>
</evidence>
<dbReference type="RefSeq" id="WP_205100712.1">
    <property type="nucleotide sequence ID" value="NZ_CAJNAQ010000005.1"/>
</dbReference>
<dbReference type="Gene3D" id="3.40.390.10">
    <property type="entry name" value="Collagenase (Catalytic Domain)"/>
    <property type="match status" value="1"/>
</dbReference>
<evidence type="ECO:0000256" key="2">
    <source>
        <dbReference type="ARBA" id="ARBA00022723"/>
    </source>
</evidence>
<keyword evidence="2" id="KW-0479">Metal-binding</keyword>
<sequence length="202" mass="21911">MTSKTKTTSMILTTTTIALLAVMLTPIDVYANHTPWYGGPALTNSRADLYFHSSLNNLSIDGSTNQFAKAKSSTEAAMTTYTNIANSNLILATTSTYGTGKYVVYAGDLGFFGPSGEATYPNDPERYVRYNTQRSFGTTGGCSSFFGYTYAYNLQWLAHHELGHTSGLAHAQQSETSTMVPNCKSTWSTVQSHDSAVIALVY</sequence>
<dbReference type="GO" id="GO:0004222">
    <property type="term" value="F:metalloendopeptidase activity"/>
    <property type="evidence" value="ECO:0007669"/>
    <property type="project" value="InterPro"/>
</dbReference>
<dbReference type="InterPro" id="IPR001818">
    <property type="entry name" value="Pept_M10_metallopeptidase"/>
</dbReference>
<keyword evidence="1" id="KW-0645">Protease</keyword>